<keyword evidence="4" id="KW-1185">Reference proteome</keyword>
<dbReference type="InterPro" id="IPR023393">
    <property type="entry name" value="START-like_dom_sf"/>
</dbReference>
<organism evidence="3 4">
    <name type="scientific">Planomicrobium stackebrandtii</name>
    <dbReference type="NCBI Taxonomy" id="253160"/>
    <lineage>
        <taxon>Bacteria</taxon>
        <taxon>Bacillati</taxon>
        <taxon>Bacillota</taxon>
        <taxon>Bacilli</taxon>
        <taxon>Bacillales</taxon>
        <taxon>Caryophanaceae</taxon>
        <taxon>Planomicrobium</taxon>
    </lineage>
</organism>
<evidence type="ECO:0000313" key="4">
    <source>
        <dbReference type="Proteomes" id="UP001241988"/>
    </source>
</evidence>
<dbReference type="SUPFAM" id="SSF55961">
    <property type="entry name" value="Bet v1-like"/>
    <property type="match status" value="2"/>
</dbReference>
<evidence type="ECO:0000313" key="3">
    <source>
        <dbReference type="EMBL" id="MDQ0427434.1"/>
    </source>
</evidence>
<evidence type="ECO:0000256" key="1">
    <source>
        <dbReference type="ARBA" id="ARBA00006817"/>
    </source>
</evidence>
<protein>
    <submittedName>
        <fullName evidence="3">Uncharacterized protein YndB with AHSA1/START domain</fullName>
    </submittedName>
</protein>
<sequence>MIRIHLERTFKVGPELLWELVVDPDHYRFWTETFSKGSEFKGDWTKGSPIRFVVEDKDGKESGMLSEIAESQWPEFISIRHVGMVMNGVNDYDSPLARGWSPAFENYRFIPKEDGTCIFEVEQDVPEEQAEEFKGNWEKSFDLMAIRLENSGSVGKVITLREKSRNRPEVIWEKLVTPENIMSWNYASDDWHCPNAENNLVIGGEFHYEMAAKDGSESFDFWGTYTEIEAAKRLYFELGDGRKVRINLFEKPYGCLIEERFEAEQLNNLHLQRQGWQNILKNLAR</sequence>
<dbReference type="EMBL" id="JAUSWB010000001">
    <property type="protein sequence ID" value="MDQ0427434.1"/>
    <property type="molecule type" value="Genomic_DNA"/>
</dbReference>
<dbReference type="CDD" id="cd07814">
    <property type="entry name" value="SRPBCC_CalC_Aha1-like"/>
    <property type="match status" value="1"/>
</dbReference>
<evidence type="ECO:0000259" key="2">
    <source>
        <dbReference type="Pfam" id="PF08327"/>
    </source>
</evidence>
<gene>
    <name evidence="3" type="ORF">QOZ98_000259</name>
</gene>
<name>A0ABU0GR37_9BACL</name>
<dbReference type="Gene3D" id="3.30.530.20">
    <property type="match status" value="2"/>
</dbReference>
<feature type="domain" description="Activator of Hsp90 ATPase homologue 1/2-like C-terminal" evidence="2">
    <location>
        <begin position="168"/>
        <end position="284"/>
    </location>
</feature>
<comment type="caution">
    <text evidence="3">The sequence shown here is derived from an EMBL/GenBank/DDBJ whole genome shotgun (WGS) entry which is preliminary data.</text>
</comment>
<dbReference type="Pfam" id="PF08327">
    <property type="entry name" value="AHSA1"/>
    <property type="match status" value="2"/>
</dbReference>
<dbReference type="InterPro" id="IPR013538">
    <property type="entry name" value="ASHA1/2-like_C"/>
</dbReference>
<feature type="domain" description="Activator of Hsp90 ATPase homologue 1/2-like C-terminal" evidence="2">
    <location>
        <begin position="13"/>
        <end position="147"/>
    </location>
</feature>
<dbReference type="Proteomes" id="UP001241988">
    <property type="component" value="Unassembled WGS sequence"/>
</dbReference>
<reference evidence="3 4" key="1">
    <citation type="submission" date="2023-07" db="EMBL/GenBank/DDBJ databases">
        <title>Genomic Encyclopedia of Type Strains, Phase IV (KMG-IV): sequencing the most valuable type-strain genomes for metagenomic binning, comparative biology and taxonomic classification.</title>
        <authorList>
            <person name="Goeker M."/>
        </authorList>
    </citation>
    <scope>NUCLEOTIDE SEQUENCE [LARGE SCALE GENOMIC DNA]</scope>
    <source>
        <strain evidence="3 4">DSM 16419</strain>
    </source>
</reference>
<accession>A0ABU0GR37</accession>
<proteinExistence type="inferred from homology"/>
<dbReference type="RefSeq" id="WP_308785744.1">
    <property type="nucleotide sequence ID" value="NZ_JAUSWB010000001.1"/>
</dbReference>
<comment type="similarity">
    <text evidence="1">Belongs to the AHA1 family.</text>
</comment>